<dbReference type="Gene3D" id="3.30.1460.30">
    <property type="entry name" value="YgaC/TfoX-N like chaperone"/>
    <property type="match status" value="1"/>
</dbReference>
<evidence type="ECO:0000259" key="1">
    <source>
        <dbReference type="Pfam" id="PF04993"/>
    </source>
</evidence>
<dbReference type="AlphaFoldDB" id="A0A1H9VG38"/>
<evidence type="ECO:0000313" key="3">
    <source>
        <dbReference type="Proteomes" id="UP000198885"/>
    </source>
</evidence>
<feature type="domain" description="TfoX N-terminal" evidence="1">
    <location>
        <begin position="17"/>
        <end position="86"/>
    </location>
</feature>
<name>A0A1H9VG38_9RHOB</name>
<dbReference type="RefSeq" id="WP_092694242.1">
    <property type="nucleotide sequence ID" value="NZ_CBDDGO010000004.1"/>
</dbReference>
<organism evidence="2 3">
    <name type="scientific">Tranquillimonas rosea</name>
    <dbReference type="NCBI Taxonomy" id="641238"/>
    <lineage>
        <taxon>Bacteria</taxon>
        <taxon>Pseudomonadati</taxon>
        <taxon>Pseudomonadota</taxon>
        <taxon>Alphaproteobacteria</taxon>
        <taxon>Rhodobacterales</taxon>
        <taxon>Roseobacteraceae</taxon>
        <taxon>Tranquillimonas</taxon>
    </lineage>
</organism>
<accession>A0A1H9VG38</accession>
<dbReference type="Proteomes" id="UP000198885">
    <property type="component" value="Unassembled WGS sequence"/>
</dbReference>
<keyword evidence="3" id="KW-1185">Reference proteome</keyword>
<dbReference type="Pfam" id="PF04993">
    <property type="entry name" value="TfoX_N"/>
    <property type="match status" value="1"/>
</dbReference>
<sequence length="109" mass="11925">MAYDEGVAQLFRDDLFDYDELKEKHMFGGLAFLWRGHMLAGVRDDGVMVRVGKANETAALSLAGVERFVNAGRAMGGYVVLDAVAAVDDGVRLRLLTMATEFIGEMPPK</sequence>
<reference evidence="2 3" key="1">
    <citation type="submission" date="2016-10" db="EMBL/GenBank/DDBJ databases">
        <authorList>
            <person name="de Groot N.N."/>
        </authorList>
    </citation>
    <scope>NUCLEOTIDE SEQUENCE [LARGE SCALE GENOMIC DNA]</scope>
    <source>
        <strain evidence="2 3">DSM 23042</strain>
    </source>
</reference>
<dbReference type="InterPro" id="IPR007076">
    <property type="entry name" value="TfoX_N"/>
</dbReference>
<protein>
    <submittedName>
        <fullName evidence="2">TfoX N-terminal domain-containing protein</fullName>
    </submittedName>
</protein>
<dbReference type="EMBL" id="FOGU01000007">
    <property type="protein sequence ID" value="SES20197.1"/>
    <property type="molecule type" value="Genomic_DNA"/>
</dbReference>
<evidence type="ECO:0000313" key="2">
    <source>
        <dbReference type="EMBL" id="SES20197.1"/>
    </source>
</evidence>
<proteinExistence type="predicted"/>
<dbReference type="SUPFAM" id="SSF159894">
    <property type="entry name" value="YgaC/TfoX-N like"/>
    <property type="match status" value="1"/>
</dbReference>
<dbReference type="STRING" id="641238.SAMN04490244_10763"/>
<dbReference type="OrthoDB" id="214902at2"/>
<gene>
    <name evidence="2" type="ORF">SAMN04490244_10763</name>
</gene>